<dbReference type="Proteomes" id="UP000242181">
    <property type="component" value="Unassembled WGS sequence"/>
</dbReference>
<dbReference type="OrthoDB" id="5599854at2"/>
<feature type="signal peptide" evidence="1">
    <location>
        <begin position="1"/>
        <end position="21"/>
    </location>
</feature>
<evidence type="ECO:0000313" key="3">
    <source>
        <dbReference type="Proteomes" id="UP000242181"/>
    </source>
</evidence>
<evidence type="ECO:0000313" key="2">
    <source>
        <dbReference type="EMBL" id="PSJ38679.1"/>
    </source>
</evidence>
<keyword evidence="1" id="KW-0732">Signal</keyword>
<accession>A0A2P7QL40</accession>
<comment type="caution">
    <text evidence="2">The sequence shown here is derived from an EMBL/GenBank/DDBJ whole genome shotgun (WGS) entry which is preliminary data.</text>
</comment>
<keyword evidence="3" id="KW-1185">Reference proteome</keyword>
<sequence>MKPLCRLLLALALLLSSPAWARLDWSALEQYRAQQRLLYFEAASPALAGTLLVWPEQDRQHDWLAMAQYWQQRGWDFILLLPEPAQHSLDPATEQATPAQQAWLDRLGERLGQVLADTESAPPLLVLTQGSATPWYQQLVEAGRLPPPDALVVLDASPAGYARQQMLAMSLARSDYPVLDIYSHPHDPASRLNRLRRQYQATQREKNDYGQQHLQGHALLERHITAWLVRLGWLAPPPGAPDYLKGRIHETGISRSTDTGAGD</sequence>
<proteinExistence type="predicted"/>
<dbReference type="Pfam" id="PF12048">
    <property type="entry name" value="DUF3530"/>
    <property type="match status" value="1"/>
</dbReference>
<protein>
    <submittedName>
        <fullName evidence="2">DUF3530 domain-containing protein</fullName>
    </submittedName>
</protein>
<dbReference type="RefSeq" id="WP_106454241.1">
    <property type="nucleotide sequence ID" value="NZ_PXYH01000021.1"/>
</dbReference>
<dbReference type="EMBL" id="PXYH01000021">
    <property type="protein sequence ID" value="PSJ38679.1"/>
    <property type="molecule type" value="Genomic_DNA"/>
</dbReference>
<reference evidence="2 3" key="1">
    <citation type="submission" date="2018-03" db="EMBL/GenBank/DDBJ databases">
        <title>The draft genome of Zobellella taiwanensis JCM 13381.</title>
        <authorList>
            <person name="Liu L."/>
            <person name="Li L."/>
            <person name="Wang T."/>
            <person name="Zhang X."/>
            <person name="Liang L."/>
        </authorList>
    </citation>
    <scope>NUCLEOTIDE SEQUENCE [LARGE SCALE GENOMIC DNA]</scope>
    <source>
        <strain evidence="2 3">JCM 13381</strain>
    </source>
</reference>
<dbReference type="AlphaFoldDB" id="A0A2P7QL40"/>
<organism evidence="2 3">
    <name type="scientific">Zobellella taiwanensis</name>
    <dbReference type="NCBI Taxonomy" id="347535"/>
    <lineage>
        <taxon>Bacteria</taxon>
        <taxon>Pseudomonadati</taxon>
        <taxon>Pseudomonadota</taxon>
        <taxon>Gammaproteobacteria</taxon>
        <taxon>Aeromonadales</taxon>
        <taxon>Aeromonadaceae</taxon>
        <taxon>Zobellella</taxon>
    </lineage>
</organism>
<gene>
    <name evidence="2" type="ORF">C7I36_13590</name>
</gene>
<feature type="chain" id="PRO_5015159480" evidence="1">
    <location>
        <begin position="22"/>
        <end position="263"/>
    </location>
</feature>
<evidence type="ECO:0000256" key="1">
    <source>
        <dbReference type="SAM" id="SignalP"/>
    </source>
</evidence>
<dbReference type="InterPro" id="IPR022529">
    <property type="entry name" value="DUF3530"/>
</dbReference>
<name>A0A2P7QL40_9GAMM</name>